<evidence type="ECO:0000313" key="3">
    <source>
        <dbReference type="EMBL" id="CAG9325184.1"/>
    </source>
</evidence>
<feature type="compositionally biased region" description="Basic and acidic residues" evidence="2">
    <location>
        <begin position="568"/>
        <end position="591"/>
    </location>
</feature>
<dbReference type="Proteomes" id="UP001162131">
    <property type="component" value="Unassembled WGS sequence"/>
</dbReference>
<evidence type="ECO:0000256" key="1">
    <source>
        <dbReference type="SAM" id="Coils"/>
    </source>
</evidence>
<keyword evidence="4" id="KW-1185">Reference proteome</keyword>
<proteinExistence type="predicted"/>
<organism evidence="3 4">
    <name type="scientific">Blepharisma stoltei</name>
    <dbReference type="NCBI Taxonomy" id="1481888"/>
    <lineage>
        <taxon>Eukaryota</taxon>
        <taxon>Sar</taxon>
        <taxon>Alveolata</taxon>
        <taxon>Ciliophora</taxon>
        <taxon>Postciliodesmatophora</taxon>
        <taxon>Heterotrichea</taxon>
        <taxon>Heterotrichida</taxon>
        <taxon>Blepharismidae</taxon>
        <taxon>Blepharisma</taxon>
    </lineage>
</organism>
<name>A0AAU9JWB1_9CILI</name>
<feature type="coiled-coil region" evidence="1">
    <location>
        <begin position="91"/>
        <end position="268"/>
    </location>
</feature>
<feature type="region of interest" description="Disordered" evidence="2">
    <location>
        <begin position="825"/>
        <end position="855"/>
    </location>
</feature>
<feature type="compositionally biased region" description="Polar residues" evidence="2">
    <location>
        <begin position="592"/>
        <end position="601"/>
    </location>
</feature>
<feature type="compositionally biased region" description="Basic and acidic residues" evidence="2">
    <location>
        <begin position="37"/>
        <end position="49"/>
    </location>
</feature>
<feature type="compositionally biased region" description="Basic and acidic residues" evidence="2">
    <location>
        <begin position="528"/>
        <end position="544"/>
    </location>
</feature>
<keyword evidence="1" id="KW-0175">Coiled coil</keyword>
<feature type="compositionally biased region" description="Low complexity" evidence="2">
    <location>
        <begin position="57"/>
        <end position="68"/>
    </location>
</feature>
<feature type="region of interest" description="Disordered" evidence="2">
    <location>
        <begin position="525"/>
        <end position="601"/>
    </location>
</feature>
<reference evidence="3" key="1">
    <citation type="submission" date="2021-09" db="EMBL/GenBank/DDBJ databases">
        <authorList>
            <consortium name="AG Swart"/>
            <person name="Singh M."/>
            <person name="Singh A."/>
            <person name="Seah K."/>
            <person name="Emmerich C."/>
        </authorList>
    </citation>
    <scope>NUCLEOTIDE SEQUENCE</scope>
    <source>
        <strain evidence="3">ATCC30299</strain>
    </source>
</reference>
<feature type="compositionally biased region" description="Basic residues" evidence="2">
    <location>
        <begin position="826"/>
        <end position="837"/>
    </location>
</feature>
<comment type="caution">
    <text evidence="3">The sequence shown here is derived from an EMBL/GenBank/DDBJ whole genome shotgun (WGS) entry which is preliminary data.</text>
</comment>
<feature type="coiled-coil region" evidence="1">
    <location>
        <begin position="312"/>
        <end position="346"/>
    </location>
</feature>
<feature type="compositionally biased region" description="Polar residues" evidence="2">
    <location>
        <begin position="838"/>
        <end position="847"/>
    </location>
</feature>
<evidence type="ECO:0000313" key="4">
    <source>
        <dbReference type="Proteomes" id="UP001162131"/>
    </source>
</evidence>
<feature type="region of interest" description="Disordered" evidence="2">
    <location>
        <begin position="37"/>
        <end position="68"/>
    </location>
</feature>
<protein>
    <submittedName>
        <fullName evidence="3">Uncharacterized protein</fullName>
    </submittedName>
</protein>
<sequence>MIKIDSLTNIYNDSENKDSADYESDFEAENEIEKEFQNISTDKEIEKSPAKHITHTASFRSRSSSSTASLQRARSGIISRRISPLKNRNSLLLLEKENLMLKNQLKAINANLDDALEKLKKKIVVRSSSIIRHRSKAEQMSIIEKQLNYYEAESNKLQKRIRKLRNVDYKENLKEEIKEKERILKNYEKQLKVKYEEQKERGAVLIKKEQEIEPKEVTEYNELLIEEKKLKLQFENLEEKMEKDNDYYEHLYNKEADLTNELEVLEKIAKNLFNPLSQQEKIMIDTHLKLQKQLSIIERKLFLSIGQLSCKEKNIEKKLQTNKEKIDEMETKLKNKTELLENINKELYDIMKYATNHSLGCLVDALTNTSSLAEEIEEINEDPFKNKSNDISRISSEVEPIEEIADEEEIKSYRDKIAEELDKIDPLLEKVKEIYEENEDLWDSWKNNEEILIENKLEATFRDEATLQLTENDTESIPTLKLDTNSERNEEVFHINEKKTTERDYSESTKEFKALEEIISKEMQSLQKTDDKEHENDKDLDIAKKSRKNSRSGDAKKPFQKPLFNLRSPHEKEIGDKFIKNNKNSHERKESNGSAEFSQEKQYLNVKDIPENFGGKISPHFVQKILENEEATEKSFRKKKSEKSINEKQILEKDQPIDADYICKSGFKSIWQAKDVDLEPVRIKEKSPDRAGKPLGLNKPKKVEKKTDYYKESNFPKEKWDNMNELVYKEITFGHEMIPPINKENPNFEVTFNHDKTPAFSQQKAISLNKKAPIQKDYIESREELIEKINKSHFSNVHNCEVTGDFPSISYDLNQVKSFSNDILKHQRHHATSKKPKLSSNQNSSFDLSEGNYLL</sequence>
<dbReference type="AlphaFoldDB" id="A0AAU9JWB1"/>
<gene>
    <name evidence="3" type="ORF">BSTOLATCC_MIC37930</name>
</gene>
<accession>A0AAU9JWB1</accession>
<feature type="region of interest" description="Disordered" evidence="2">
    <location>
        <begin position="487"/>
        <end position="508"/>
    </location>
</feature>
<evidence type="ECO:0000256" key="2">
    <source>
        <dbReference type="SAM" id="MobiDB-lite"/>
    </source>
</evidence>
<dbReference type="EMBL" id="CAJZBQ010000037">
    <property type="protein sequence ID" value="CAG9325184.1"/>
    <property type="molecule type" value="Genomic_DNA"/>
</dbReference>